<evidence type="ECO:0000313" key="3">
    <source>
        <dbReference type="Proteomes" id="UP000203938"/>
    </source>
</evidence>
<accession>A0A142KC76</accession>
<feature type="region of interest" description="Disordered" evidence="1">
    <location>
        <begin position="48"/>
        <end position="120"/>
    </location>
</feature>
<dbReference type="RefSeq" id="YP_009302831.1">
    <property type="nucleotide sequence ID" value="NC_031247.1"/>
</dbReference>
<dbReference type="EMBL" id="KU963261">
    <property type="protein sequence ID" value="AMS03709.1"/>
    <property type="molecule type" value="Genomic_DNA"/>
</dbReference>
<feature type="compositionally biased region" description="Basic and acidic residues" evidence="1">
    <location>
        <begin position="48"/>
        <end position="77"/>
    </location>
</feature>
<dbReference type="GO" id="GO:0004519">
    <property type="term" value="F:endonuclease activity"/>
    <property type="evidence" value="ECO:0007669"/>
    <property type="project" value="UniProtKB-KW"/>
</dbReference>
<gene>
    <name evidence="2" type="primary">74</name>
    <name evidence="2" type="ORF">SEA_BETTERKATZ_74</name>
</gene>
<name>A0A142KC76_9CAUD</name>
<dbReference type="Proteomes" id="UP000203938">
    <property type="component" value="Segment"/>
</dbReference>
<sequence>MTRQKLAKTTDRGLGWRHQQIRRRLLAGHHDGALCWWCGRPMYREPERNWDSKPLEADHTRTREHHGIENNDADRLLHHTCNRQRGNGDRDNLRPALGPHDDDTTDQPDNGDMRLMPWPW</sequence>
<dbReference type="Gene3D" id="1.10.30.50">
    <property type="match status" value="1"/>
</dbReference>
<dbReference type="OrthoDB" id="12642at10239"/>
<organism evidence="2 3">
    <name type="scientific">Gordonia phage BetterKatz</name>
    <dbReference type="NCBI Taxonomy" id="1821551"/>
    <lineage>
        <taxon>Viruses</taxon>
        <taxon>Duplodnaviria</taxon>
        <taxon>Heunggongvirae</taxon>
        <taxon>Uroviricota</taxon>
        <taxon>Caudoviricetes</taxon>
        <taxon>Betterkatzvirus</taxon>
        <taxon>Betterkatzvirus betterkatz</taxon>
    </lineage>
</organism>
<reference evidence="3" key="1">
    <citation type="submission" date="2016-03" db="EMBL/GenBank/DDBJ databases">
        <authorList>
            <person name="Berryman E.N."/>
            <person name="Forrest K.M."/>
            <person name="McHale L."/>
            <person name="Wertz A.T."/>
            <person name="Zhuang Z."/>
            <person name="Kasturiarachi N.S."/>
            <person name="Pressimone C.A."/>
            <person name="Schiebel J.G."/>
            <person name="Furbee E.C."/>
            <person name="Grubb S.R."/>
            <person name="Warner M.H."/>
            <person name="Montgomery M.T."/>
            <person name="Garlena R.A."/>
            <person name="Russell D.A."/>
            <person name="Pope W.H."/>
            <person name="Jacobs-Sera D."/>
            <person name="Hendrix R.W."/>
            <person name="Hatfull G.F."/>
        </authorList>
    </citation>
    <scope>NUCLEOTIDE SEQUENCE [LARGE SCALE GENOMIC DNA]</scope>
</reference>
<evidence type="ECO:0000256" key="1">
    <source>
        <dbReference type="SAM" id="MobiDB-lite"/>
    </source>
</evidence>
<keyword evidence="2" id="KW-0255">Endonuclease</keyword>
<proteinExistence type="predicted"/>
<keyword evidence="2" id="KW-0378">Hydrolase</keyword>
<keyword evidence="2" id="KW-0540">Nuclease</keyword>
<keyword evidence="3" id="KW-1185">Reference proteome</keyword>
<evidence type="ECO:0000313" key="2">
    <source>
        <dbReference type="EMBL" id="AMS03709.1"/>
    </source>
</evidence>
<protein>
    <submittedName>
        <fullName evidence="2">HNH endonuclease</fullName>
    </submittedName>
</protein>
<dbReference type="GeneID" id="29125639"/>
<dbReference type="KEGG" id="vg:29125639"/>